<keyword evidence="4" id="KW-1185">Reference proteome</keyword>
<feature type="region of interest" description="Disordered" evidence="1">
    <location>
        <begin position="1"/>
        <end position="31"/>
    </location>
</feature>
<evidence type="ECO:0000256" key="2">
    <source>
        <dbReference type="SAM" id="Phobius"/>
    </source>
</evidence>
<proteinExistence type="predicted"/>
<dbReference type="NCBIfam" id="TIGR00341">
    <property type="entry name" value="TIGR00341 family protein"/>
    <property type="match status" value="1"/>
</dbReference>
<feature type="transmembrane region" description="Helical" evidence="2">
    <location>
        <begin position="339"/>
        <end position="363"/>
    </location>
</feature>
<feature type="transmembrane region" description="Helical" evidence="2">
    <location>
        <begin position="182"/>
        <end position="201"/>
    </location>
</feature>
<dbReference type="Proteomes" id="UP000281564">
    <property type="component" value="Unassembled WGS sequence"/>
</dbReference>
<accession>A0A3A6Q7V3</accession>
<organism evidence="3 4">
    <name type="scientific">Halonotius pteroides</name>
    <dbReference type="NCBI Taxonomy" id="268735"/>
    <lineage>
        <taxon>Archaea</taxon>
        <taxon>Methanobacteriati</taxon>
        <taxon>Methanobacteriota</taxon>
        <taxon>Stenosarchaea group</taxon>
        <taxon>Halobacteria</taxon>
        <taxon>Halobacteriales</taxon>
        <taxon>Haloferacaceae</taxon>
        <taxon>Halonotius</taxon>
    </lineage>
</organism>
<feature type="transmembrane region" description="Helical" evidence="2">
    <location>
        <begin position="242"/>
        <end position="264"/>
    </location>
</feature>
<evidence type="ECO:0000313" key="4">
    <source>
        <dbReference type="Proteomes" id="UP000281564"/>
    </source>
</evidence>
<feature type="transmembrane region" description="Helical" evidence="2">
    <location>
        <begin position="384"/>
        <end position="405"/>
    </location>
</feature>
<dbReference type="InterPro" id="IPR005240">
    <property type="entry name" value="DUF389"/>
</dbReference>
<feature type="transmembrane region" description="Helical" evidence="2">
    <location>
        <begin position="284"/>
        <end position="302"/>
    </location>
</feature>
<dbReference type="PANTHER" id="PTHR20992:SF9">
    <property type="entry name" value="AT15442P-RELATED"/>
    <property type="match status" value="1"/>
</dbReference>
<evidence type="ECO:0000313" key="3">
    <source>
        <dbReference type="EMBL" id="RJX51066.1"/>
    </source>
</evidence>
<reference evidence="3 4" key="1">
    <citation type="submission" date="2018-06" db="EMBL/GenBank/DDBJ databases">
        <title>Halonotius sp. F13-13 a new haloarchaeeon isolated from a solar saltern from Isla Cristina, Huelva, Spain.</title>
        <authorList>
            <person name="Duran-Viseras A."/>
            <person name="Sanchez-Porro C."/>
            <person name="Ventosa A."/>
        </authorList>
    </citation>
    <scope>NUCLEOTIDE SEQUENCE [LARGE SCALE GENOMIC DNA]</scope>
    <source>
        <strain evidence="3 4">CECT 7525</strain>
    </source>
</reference>
<dbReference type="PANTHER" id="PTHR20992">
    <property type="entry name" value="AT15442P-RELATED"/>
    <property type="match status" value="1"/>
</dbReference>
<feature type="transmembrane region" description="Helical" evidence="2">
    <location>
        <begin position="309"/>
        <end position="333"/>
    </location>
</feature>
<keyword evidence="2" id="KW-0472">Membrane</keyword>
<protein>
    <submittedName>
        <fullName evidence="3">TIGR00341 family protein</fullName>
    </submittedName>
</protein>
<gene>
    <name evidence="3" type="ORF">DP106_02980</name>
</gene>
<keyword evidence="2" id="KW-0812">Transmembrane</keyword>
<dbReference type="EMBL" id="QMDW01000003">
    <property type="protein sequence ID" value="RJX51066.1"/>
    <property type="molecule type" value="Genomic_DNA"/>
</dbReference>
<comment type="caution">
    <text evidence="3">The sequence shown here is derived from an EMBL/GenBank/DDBJ whole genome shotgun (WGS) entry which is preliminary data.</text>
</comment>
<dbReference type="Pfam" id="PF04087">
    <property type="entry name" value="DUF389"/>
    <property type="match status" value="1"/>
</dbReference>
<sequence length="484" mass="51886">MSEVRHYCSKNVPKRPRREQRRASQAMGLTQTPTSVLVSAPKWRGSVRTTPTDGVVTRQSSAMRLIQALIPEGKRRLVIEHLEDAAIDYAMTSETSRSEYSDIAYIPTDVDSVEEILDELRDVGVERDGYMIVSDVETIVSDRFEQQQANNAGDEETNSVAEDERISREELQTKARNLSRSTANYIALTLISAIVATAGLLQDSAAVVVGSMVIAPLIGPAMASCVGTVVSDDALFWEGMRSQAIGLAVAIVSATLFAAGYRAILAPELELLLIQQVAERAHPGLLSLAIALGAGIAGALSLTSGADEALVGVMIAVALMPPAAAVGLGIAYVDPTLAVGAGVLVAVNLLSINVAGVATVWVRRYKPTHWYDAKEARRLTGRRLLIFGVSILILTSFLATSSLAARENAQFETEVETIADDATENLLAVEFSYKANLLTQQPETVTVRVYGENPPAAATLRERIRDTTGVDVGVRVVTEQISRA</sequence>
<dbReference type="AlphaFoldDB" id="A0A3A6Q7V3"/>
<keyword evidence="2" id="KW-1133">Transmembrane helix</keyword>
<evidence type="ECO:0000256" key="1">
    <source>
        <dbReference type="SAM" id="MobiDB-lite"/>
    </source>
</evidence>
<feature type="transmembrane region" description="Helical" evidence="2">
    <location>
        <begin position="207"/>
        <end position="230"/>
    </location>
</feature>
<name>A0A3A6Q7V3_9EURY</name>